<dbReference type="InParanoid" id="A0A0D0DBQ4"/>
<dbReference type="AlphaFoldDB" id="A0A0D0DBQ4"/>
<keyword evidence="2" id="KW-1185">Reference proteome</keyword>
<sequence length="186" mass="20498">MEIYTNLLPIEHRLQNLCQQAAVRLASHPPAHPLQQLVCHVAKRYVKHHNSSLHHLFHAYNLPPDDIESIANPRHSPSSTIPFQTRIAKSREDAIFKYNSANDAIRIYCDGSGVGGRIGAAAVLQRGSNEPAEAVGLTLAVKLLATEKDPPFPVSIYVDNQAVITSGENILAKPGHYILGHFHRLI</sequence>
<protein>
    <recommendedName>
        <fullName evidence="3">RNase H type-1 domain-containing protein</fullName>
    </recommendedName>
</protein>
<evidence type="ECO:0000313" key="2">
    <source>
        <dbReference type="Proteomes" id="UP000054538"/>
    </source>
</evidence>
<name>A0A0D0DBQ4_9AGAM</name>
<dbReference type="Gene3D" id="3.30.420.10">
    <property type="entry name" value="Ribonuclease H-like superfamily/Ribonuclease H"/>
    <property type="match status" value="1"/>
</dbReference>
<organism evidence="1 2">
    <name type="scientific">Paxillus rubicundulus Ve08.2h10</name>
    <dbReference type="NCBI Taxonomy" id="930991"/>
    <lineage>
        <taxon>Eukaryota</taxon>
        <taxon>Fungi</taxon>
        <taxon>Dikarya</taxon>
        <taxon>Basidiomycota</taxon>
        <taxon>Agaricomycotina</taxon>
        <taxon>Agaricomycetes</taxon>
        <taxon>Agaricomycetidae</taxon>
        <taxon>Boletales</taxon>
        <taxon>Paxilineae</taxon>
        <taxon>Paxillaceae</taxon>
        <taxon>Paxillus</taxon>
    </lineage>
</organism>
<evidence type="ECO:0008006" key="3">
    <source>
        <dbReference type="Google" id="ProtNLM"/>
    </source>
</evidence>
<accession>A0A0D0DBQ4</accession>
<dbReference type="InterPro" id="IPR036397">
    <property type="entry name" value="RNaseH_sf"/>
</dbReference>
<dbReference type="InterPro" id="IPR012337">
    <property type="entry name" value="RNaseH-like_sf"/>
</dbReference>
<dbReference type="OrthoDB" id="3265515at2759"/>
<dbReference type="SUPFAM" id="SSF53098">
    <property type="entry name" value="Ribonuclease H-like"/>
    <property type="match status" value="1"/>
</dbReference>
<dbReference type="Proteomes" id="UP000054538">
    <property type="component" value="Unassembled WGS sequence"/>
</dbReference>
<dbReference type="GO" id="GO:0003676">
    <property type="term" value="F:nucleic acid binding"/>
    <property type="evidence" value="ECO:0007669"/>
    <property type="project" value="InterPro"/>
</dbReference>
<feature type="non-terminal residue" evidence="1">
    <location>
        <position position="186"/>
    </location>
</feature>
<evidence type="ECO:0000313" key="1">
    <source>
        <dbReference type="EMBL" id="KIK78064.1"/>
    </source>
</evidence>
<proteinExistence type="predicted"/>
<reference evidence="1 2" key="1">
    <citation type="submission" date="2014-04" db="EMBL/GenBank/DDBJ databases">
        <authorList>
            <consortium name="DOE Joint Genome Institute"/>
            <person name="Kuo A."/>
            <person name="Kohler A."/>
            <person name="Jargeat P."/>
            <person name="Nagy L.G."/>
            <person name="Floudas D."/>
            <person name="Copeland A."/>
            <person name="Barry K.W."/>
            <person name="Cichocki N."/>
            <person name="Veneault-Fourrey C."/>
            <person name="LaButti K."/>
            <person name="Lindquist E.A."/>
            <person name="Lipzen A."/>
            <person name="Lundell T."/>
            <person name="Morin E."/>
            <person name="Murat C."/>
            <person name="Sun H."/>
            <person name="Tunlid A."/>
            <person name="Henrissat B."/>
            <person name="Grigoriev I.V."/>
            <person name="Hibbett D.S."/>
            <person name="Martin F."/>
            <person name="Nordberg H.P."/>
            <person name="Cantor M.N."/>
            <person name="Hua S.X."/>
        </authorList>
    </citation>
    <scope>NUCLEOTIDE SEQUENCE [LARGE SCALE GENOMIC DNA]</scope>
    <source>
        <strain evidence="1 2">Ve08.2h10</strain>
    </source>
</reference>
<dbReference type="HOGENOM" id="CLU_1673468_0_0_1"/>
<gene>
    <name evidence="1" type="ORF">PAXRUDRAFT_165010</name>
</gene>
<reference evidence="2" key="2">
    <citation type="submission" date="2015-01" db="EMBL/GenBank/DDBJ databases">
        <title>Evolutionary Origins and Diversification of the Mycorrhizal Mutualists.</title>
        <authorList>
            <consortium name="DOE Joint Genome Institute"/>
            <consortium name="Mycorrhizal Genomics Consortium"/>
            <person name="Kohler A."/>
            <person name="Kuo A."/>
            <person name="Nagy L.G."/>
            <person name="Floudas D."/>
            <person name="Copeland A."/>
            <person name="Barry K.W."/>
            <person name="Cichocki N."/>
            <person name="Veneault-Fourrey C."/>
            <person name="LaButti K."/>
            <person name="Lindquist E.A."/>
            <person name="Lipzen A."/>
            <person name="Lundell T."/>
            <person name="Morin E."/>
            <person name="Murat C."/>
            <person name="Riley R."/>
            <person name="Ohm R."/>
            <person name="Sun H."/>
            <person name="Tunlid A."/>
            <person name="Henrissat B."/>
            <person name="Grigoriev I.V."/>
            <person name="Hibbett D.S."/>
            <person name="Martin F."/>
        </authorList>
    </citation>
    <scope>NUCLEOTIDE SEQUENCE [LARGE SCALE GENOMIC DNA]</scope>
    <source>
        <strain evidence="2">Ve08.2h10</strain>
    </source>
</reference>
<dbReference type="EMBL" id="KN826724">
    <property type="protein sequence ID" value="KIK78064.1"/>
    <property type="molecule type" value="Genomic_DNA"/>
</dbReference>